<keyword evidence="6" id="KW-1185">Reference proteome</keyword>
<feature type="active site" description="Tele-phosphohistidine intermediate" evidence="2">
    <location>
        <position position="15"/>
    </location>
</feature>
<evidence type="ECO:0000313" key="5">
    <source>
        <dbReference type="EMBL" id="CAK5261832.1"/>
    </source>
</evidence>
<evidence type="ECO:0000256" key="4">
    <source>
        <dbReference type="PIRSR" id="PIRSR613078-3"/>
    </source>
</evidence>
<evidence type="ECO:0000256" key="1">
    <source>
        <dbReference type="ARBA" id="ARBA00022801"/>
    </source>
</evidence>
<dbReference type="InterPro" id="IPR051695">
    <property type="entry name" value="Phosphoglycerate_Mutase"/>
</dbReference>
<evidence type="ECO:0000256" key="3">
    <source>
        <dbReference type="PIRSR" id="PIRSR613078-2"/>
    </source>
</evidence>
<dbReference type="Proteomes" id="UP001295794">
    <property type="component" value="Unassembled WGS sequence"/>
</dbReference>
<comment type="caution">
    <text evidence="5">The sequence shown here is derived from an EMBL/GenBank/DDBJ whole genome shotgun (WGS) entry which is preliminary data.</text>
</comment>
<dbReference type="CDD" id="cd07067">
    <property type="entry name" value="HP_PGM_like"/>
    <property type="match status" value="1"/>
</dbReference>
<proteinExistence type="predicted"/>
<protein>
    <recommendedName>
        <fullName evidence="7">Phosphoglycerate mutase</fullName>
    </recommendedName>
</protein>
<organism evidence="5 6">
    <name type="scientific">Mycena citricolor</name>
    <dbReference type="NCBI Taxonomy" id="2018698"/>
    <lineage>
        <taxon>Eukaryota</taxon>
        <taxon>Fungi</taxon>
        <taxon>Dikarya</taxon>
        <taxon>Basidiomycota</taxon>
        <taxon>Agaricomycotina</taxon>
        <taxon>Agaricomycetes</taxon>
        <taxon>Agaricomycetidae</taxon>
        <taxon>Agaricales</taxon>
        <taxon>Marasmiineae</taxon>
        <taxon>Mycenaceae</taxon>
        <taxon>Mycena</taxon>
    </lineage>
</organism>
<feature type="binding site" evidence="3">
    <location>
        <begin position="14"/>
        <end position="21"/>
    </location>
    <ligand>
        <name>substrate</name>
    </ligand>
</feature>
<dbReference type="GO" id="GO:0005829">
    <property type="term" value="C:cytosol"/>
    <property type="evidence" value="ECO:0007669"/>
    <property type="project" value="TreeGrafter"/>
</dbReference>
<dbReference type="PANTHER" id="PTHR46517:SF1">
    <property type="entry name" value="FRUCTOSE-2,6-BISPHOSPHATASE TIGAR"/>
    <property type="match status" value="1"/>
</dbReference>
<dbReference type="GO" id="GO:0045820">
    <property type="term" value="P:negative regulation of glycolytic process"/>
    <property type="evidence" value="ECO:0007669"/>
    <property type="project" value="TreeGrafter"/>
</dbReference>
<reference evidence="5" key="1">
    <citation type="submission" date="2023-11" db="EMBL/GenBank/DDBJ databases">
        <authorList>
            <person name="De Vega J J."/>
            <person name="De Vega J J."/>
        </authorList>
    </citation>
    <scope>NUCLEOTIDE SEQUENCE</scope>
</reference>
<feature type="binding site" evidence="3">
    <location>
        <position position="66"/>
    </location>
    <ligand>
        <name>substrate</name>
    </ligand>
</feature>
<dbReference type="SUPFAM" id="SSF53254">
    <property type="entry name" value="Phosphoglycerate mutase-like"/>
    <property type="match status" value="1"/>
</dbReference>
<evidence type="ECO:0008006" key="7">
    <source>
        <dbReference type="Google" id="ProtNLM"/>
    </source>
</evidence>
<feature type="site" description="Transition state stabilizer" evidence="4">
    <location>
        <position position="171"/>
    </location>
</feature>
<dbReference type="GO" id="GO:0004331">
    <property type="term" value="F:fructose-2,6-bisphosphate 2-phosphatase activity"/>
    <property type="evidence" value="ECO:0007669"/>
    <property type="project" value="TreeGrafter"/>
</dbReference>
<dbReference type="SMART" id="SM00855">
    <property type="entry name" value="PGAM"/>
    <property type="match status" value="1"/>
</dbReference>
<feature type="active site" description="Proton donor/acceptor" evidence="2">
    <location>
        <position position="93"/>
    </location>
</feature>
<dbReference type="EMBL" id="CAVNYO010000001">
    <property type="protein sequence ID" value="CAK5261832.1"/>
    <property type="molecule type" value="Genomic_DNA"/>
</dbReference>
<dbReference type="Pfam" id="PF00300">
    <property type="entry name" value="His_Phos_1"/>
    <property type="match status" value="1"/>
</dbReference>
<accession>A0AAD2GQT0</accession>
<dbReference type="AlphaFoldDB" id="A0AAD2GQT0"/>
<dbReference type="PANTHER" id="PTHR46517">
    <property type="entry name" value="FRUCTOSE-2,6-BISPHOSPHATASE TIGAR"/>
    <property type="match status" value="1"/>
</dbReference>
<dbReference type="InterPro" id="IPR013078">
    <property type="entry name" value="His_Pase_superF_clade-1"/>
</dbReference>
<dbReference type="Gene3D" id="3.40.50.1240">
    <property type="entry name" value="Phosphoglycerate mutase-like"/>
    <property type="match status" value="1"/>
</dbReference>
<sequence length="266" mass="29419">MADSADTSNALQIRHGQSEDNLRDVWAGWKDAPLSELGMKQADALGQSFRDDDTGFDFLYASDLLRAHSTGLAVLDAHREPKPAFAVSEKLREQYFGIAEGNRWLVRIPSDQTREQLYEQKLFPVFRSRHEKFPEGESLDDLAERADEAVKLFILPHIKKGTNVRVAIASHGLCISELVAALLRLDSDSKRDVSYAGLLNTAWTRAVDTSFTGPIDSSNPPPLNVKITHVNNSEHYNLLQGTNTNPVPVGEESSGARAFFGGKTEI</sequence>
<name>A0AAD2GQT0_9AGAR</name>
<evidence type="ECO:0000256" key="2">
    <source>
        <dbReference type="PIRSR" id="PIRSR613078-1"/>
    </source>
</evidence>
<dbReference type="GO" id="GO:0043456">
    <property type="term" value="P:regulation of pentose-phosphate shunt"/>
    <property type="evidence" value="ECO:0007669"/>
    <property type="project" value="TreeGrafter"/>
</dbReference>
<evidence type="ECO:0000313" key="6">
    <source>
        <dbReference type="Proteomes" id="UP001295794"/>
    </source>
</evidence>
<keyword evidence="1" id="KW-0378">Hydrolase</keyword>
<dbReference type="InterPro" id="IPR029033">
    <property type="entry name" value="His_PPase_superfam"/>
</dbReference>
<gene>
    <name evidence="5" type="ORF">MYCIT1_LOCUS53</name>
</gene>